<dbReference type="InterPro" id="IPR003594">
    <property type="entry name" value="HATPase_dom"/>
</dbReference>
<dbReference type="Pfam" id="PF13426">
    <property type="entry name" value="PAS_9"/>
    <property type="match status" value="1"/>
</dbReference>
<dbReference type="FunFam" id="3.30.565.10:FF:000006">
    <property type="entry name" value="Sensor histidine kinase WalK"/>
    <property type="match status" value="1"/>
</dbReference>
<feature type="domain" description="PAC" evidence="9">
    <location>
        <begin position="235"/>
        <end position="287"/>
    </location>
</feature>
<dbReference type="STRING" id="351605.Gura_3377"/>
<feature type="domain" description="PAS" evidence="8">
    <location>
        <begin position="32"/>
        <end position="85"/>
    </location>
</feature>
<dbReference type="GO" id="GO:0000155">
    <property type="term" value="F:phosphorelay sensor kinase activity"/>
    <property type="evidence" value="ECO:0007669"/>
    <property type="project" value="InterPro"/>
</dbReference>
<dbReference type="InterPro" id="IPR000014">
    <property type="entry name" value="PAS"/>
</dbReference>
<dbReference type="PROSITE" id="PS50109">
    <property type="entry name" value="HIS_KIN"/>
    <property type="match status" value="1"/>
</dbReference>
<evidence type="ECO:0000313" key="10">
    <source>
        <dbReference type="EMBL" id="ABQ27534.1"/>
    </source>
</evidence>
<dbReference type="InterPro" id="IPR004358">
    <property type="entry name" value="Sig_transdc_His_kin-like_C"/>
</dbReference>
<dbReference type="OrthoDB" id="9778628at2"/>
<dbReference type="InterPro" id="IPR013655">
    <property type="entry name" value="PAS_fold_3"/>
</dbReference>
<dbReference type="Gene3D" id="3.30.565.10">
    <property type="entry name" value="Histidine kinase-like ATPase, C-terminal domain"/>
    <property type="match status" value="1"/>
</dbReference>
<keyword evidence="11" id="KW-1185">Reference proteome</keyword>
<dbReference type="InterPro" id="IPR035965">
    <property type="entry name" value="PAS-like_dom_sf"/>
</dbReference>
<dbReference type="Pfam" id="PF00512">
    <property type="entry name" value="HisKA"/>
    <property type="match status" value="1"/>
</dbReference>
<dbReference type="SUPFAM" id="SSF55874">
    <property type="entry name" value="ATPase domain of HSP90 chaperone/DNA topoisomerase II/histidine kinase"/>
    <property type="match status" value="1"/>
</dbReference>
<keyword evidence="3" id="KW-0597">Phosphoprotein</keyword>
<keyword evidence="6" id="KW-0472">Membrane</keyword>
<evidence type="ECO:0000256" key="5">
    <source>
        <dbReference type="ARBA" id="ARBA00022777"/>
    </source>
</evidence>
<dbReference type="HOGENOM" id="CLU_000445_114_71_7"/>
<dbReference type="PROSITE" id="PS50112">
    <property type="entry name" value="PAS"/>
    <property type="match status" value="4"/>
</dbReference>
<dbReference type="GO" id="GO:0030295">
    <property type="term" value="F:protein kinase activator activity"/>
    <property type="evidence" value="ECO:0007669"/>
    <property type="project" value="TreeGrafter"/>
</dbReference>
<dbReference type="CDD" id="cd00130">
    <property type="entry name" value="PAS"/>
    <property type="match status" value="4"/>
</dbReference>
<dbReference type="PANTHER" id="PTHR42878:SF15">
    <property type="entry name" value="BACTERIOPHYTOCHROME"/>
    <property type="match status" value="1"/>
</dbReference>
<accession>A5G6W6</accession>
<evidence type="ECO:0000256" key="4">
    <source>
        <dbReference type="ARBA" id="ARBA00022679"/>
    </source>
</evidence>
<evidence type="ECO:0000256" key="6">
    <source>
        <dbReference type="ARBA" id="ARBA00023136"/>
    </source>
</evidence>
<dbReference type="RefSeq" id="WP_011940195.1">
    <property type="nucleotide sequence ID" value="NC_009483.1"/>
</dbReference>
<gene>
    <name evidence="10" type="ordered locus">Gura_3377</name>
</gene>
<dbReference type="InterPro" id="IPR050351">
    <property type="entry name" value="BphY/WalK/GraS-like"/>
</dbReference>
<dbReference type="Proteomes" id="UP000006695">
    <property type="component" value="Chromosome"/>
</dbReference>
<dbReference type="SMART" id="SM00091">
    <property type="entry name" value="PAS"/>
    <property type="match status" value="4"/>
</dbReference>
<feature type="domain" description="PAS" evidence="8">
    <location>
        <begin position="414"/>
        <end position="481"/>
    </location>
</feature>
<dbReference type="Gene3D" id="3.30.450.20">
    <property type="entry name" value="PAS domain"/>
    <property type="match status" value="4"/>
</dbReference>
<dbReference type="GO" id="GO:0007234">
    <property type="term" value="P:osmosensory signaling via phosphorelay pathway"/>
    <property type="evidence" value="ECO:0007669"/>
    <property type="project" value="TreeGrafter"/>
</dbReference>
<feature type="domain" description="PAS" evidence="8">
    <location>
        <begin position="160"/>
        <end position="233"/>
    </location>
</feature>
<feature type="domain" description="Histidine kinase" evidence="7">
    <location>
        <begin position="563"/>
        <end position="775"/>
    </location>
</feature>
<dbReference type="PRINTS" id="PR00344">
    <property type="entry name" value="BCTRLSENSOR"/>
</dbReference>
<dbReference type="Gene3D" id="1.10.287.130">
    <property type="match status" value="1"/>
</dbReference>
<dbReference type="SUPFAM" id="SSF47384">
    <property type="entry name" value="Homodimeric domain of signal transducing histidine kinase"/>
    <property type="match status" value="1"/>
</dbReference>
<dbReference type="SMART" id="SM00086">
    <property type="entry name" value="PAC"/>
    <property type="match status" value="4"/>
</dbReference>
<evidence type="ECO:0000256" key="1">
    <source>
        <dbReference type="ARBA" id="ARBA00000085"/>
    </source>
</evidence>
<dbReference type="EMBL" id="CP000698">
    <property type="protein sequence ID" value="ABQ27534.1"/>
    <property type="molecule type" value="Genomic_DNA"/>
</dbReference>
<dbReference type="Pfam" id="PF02518">
    <property type="entry name" value="HATPase_c"/>
    <property type="match status" value="1"/>
</dbReference>
<feature type="domain" description="PAS" evidence="8">
    <location>
        <begin position="288"/>
        <end position="358"/>
    </location>
</feature>
<protein>
    <recommendedName>
        <fullName evidence="2">histidine kinase</fullName>
        <ecNumber evidence="2">2.7.13.3</ecNumber>
    </recommendedName>
</protein>
<evidence type="ECO:0000256" key="2">
    <source>
        <dbReference type="ARBA" id="ARBA00012438"/>
    </source>
</evidence>
<dbReference type="Pfam" id="PF00989">
    <property type="entry name" value="PAS"/>
    <property type="match status" value="2"/>
</dbReference>
<evidence type="ECO:0000256" key="3">
    <source>
        <dbReference type="ARBA" id="ARBA00022553"/>
    </source>
</evidence>
<dbReference type="EC" id="2.7.13.3" evidence="2"/>
<dbReference type="SMART" id="SM00388">
    <property type="entry name" value="HisKA"/>
    <property type="match status" value="1"/>
</dbReference>
<dbReference type="InterPro" id="IPR036890">
    <property type="entry name" value="HATPase_C_sf"/>
</dbReference>
<name>A5G6W6_GEOUR</name>
<reference evidence="10 11" key="1">
    <citation type="submission" date="2007-05" db="EMBL/GenBank/DDBJ databases">
        <title>Complete sequence of Geobacter uraniireducens Rf4.</title>
        <authorList>
            <consortium name="US DOE Joint Genome Institute"/>
            <person name="Copeland A."/>
            <person name="Lucas S."/>
            <person name="Lapidus A."/>
            <person name="Barry K."/>
            <person name="Detter J.C."/>
            <person name="Glavina del Rio T."/>
            <person name="Hammon N."/>
            <person name="Israni S."/>
            <person name="Dalin E."/>
            <person name="Tice H."/>
            <person name="Pitluck S."/>
            <person name="Chertkov O."/>
            <person name="Brettin T."/>
            <person name="Bruce D."/>
            <person name="Han C."/>
            <person name="Schmutz J."/>
            <person name="Larimer F."/>
            <person name="Land M."/>
            <person name="Hauser L."/>
            <person name="Kyrpides N."/>
            <person name="Mikhailova N."/>
            <person name="Shelobolina E."/>
            <person name="Aklujkar M."/>
            <person name="Lovley D."/>
            <person name="Richardson P."/>
        </authorList>
    </citation>
    <scope>NUCLEOTIDE SEQUENCE [LARGE SCALE GENOMIC DNA]</scope>
    <source>
        <strain evidence="10 11">Rf4</strain>
    </source>
</reference>
<dbReference type="PROSITE" id="PS50113">
    <property type="entry name" value="PAC"/>
    <property type="match status" value="3"/>
</dbReference>
<dbReference type="KEGG" id="gur:Gura_3377"/>
<organism evidence="10 11">
    <name type="scientific">Geotalea uraniireducens (strain Rf4)</name>
    <name type="common">Geobacter uraniireducens</name>
    <dbReference type="NCBI Taxonomy" id="351605"/>
    <lineage>
        <taxon>Bacteria</taxon>
        <taxon>Pseudomonadati</taxon>
        <taxon>Thermodesulfobacteriota</taxon>
        <taxon>Desulfuromonadia</taxon>
        <taxon>Geobacterales</taxon>
        <taxon>Geobacteraceae</taxon>
        <taxon>Geotalea</taxon>
    </lineage>
</organism>
<dbReference type="PANTHER" id="PTHR42878">
    <property type="entry name" value="TWO-COMPONENT HISTIDINE KINASE"/>
    <property type="match status" value="1"/>
</dbReference>
<evidence type="ECO:0000313" key="11">
    <source>
        <dbReference type="Proteomes" id="UP000006695"/>
    </source>
</evidence>
<evidence type="ECO:0000259" key="7">
    <source>
        <dbReference type="PROSITE" id="PS50109"/>
    </source>
</evidence>
<comment type="catalytic activity">
    <reaction evidence="1">
        <text>ATP + protein L-histidine = ADP + protein N-phospho-L-histidine.</text>
        <dbReference type="EC" id="2.7.13.3"/>
    </reaction>
</comment>
<keyword evidence="5 10" id="KW-0418">Kinase</keyword>
<proteinExistence type="predicted"/>
<keyword evidence="4 10" id="KW-0808">Transferase</keyword>
<dbReference type="Pfam" id="PF08447">
    <property type="entry name" value="PAS_3"/>
    <property type="match status" value="1"/>
</dbReference>
<dbReference type="InterPro" id="IPR036097">
    <property type="entry name" value="HisK_dim/P_sf"/>
</dbReference>
<dbReference type="InterPro" id="IPR000700">
    <property type="entry name" value="PAS-assoc_C"/>
</dbReference>
<evidence type="ECO:0000259" key="9">
    <source>
        <dbReference type="PROSITE" id="PS50113"/>
    </source>
</evidence>
<dbReference type="SMART" id="SM00387">
    <property type="entry name" value="HATPase_c"/>
    <property type="match status" value="1"/>
</dbReference>
<dbReference type="GO" id="GO:0000156">
    <property type="term" value="F:phosphorelay response regulator activity"/>
    <property type="evidence" value="ECO:0007669"/>
    <property type="project" value="TreeGrafter"/>
</dbReference>
<feature type="domain" description="PAC" evidence="9">
    <location>
        <begin position="362"/>
        <end position="413"/>
    </location>
</feature>
<dbReference type="CDD" id="cd00082">
    <property type="entry name" value="HisKA"/>
    <property type="match status" value="1"/>
</dbReference>
<dbReference type="InterPro" id="IPR003661">
    <property type="entry name" value="HisK_dim/P_dom"/>
</dbReference>
<dbReference type="SUPFAM" id="SSF55785">
    <property type="entry name" value="PYP-like sensor domain (PAS domain)"/>
    <property type="match status" value="4"/>
</dbReference>
<sequence>MSTPDLDKEKARQEQELRIQRQIAFASGLFQGDVTVRTLLESLAEGIVIIDNSGTVLLVNARAEQMFGYPTKELIGKPHSILIPERFRKAHEEHEAHFFAEPRIRPMGQLLDLAGRRRDGSEFPVEISLSFIETINGVLVLAFVSDMTFRKQYESRLQDSEELFRIQVECVKDYAIFMLDAQGNVLNWNVGAERLKGYGEKEIIGRHFSCFYPEEERDAGKPAEELKKAADEGRVEGEGWLIRKDGSRFWADVIITALRDENGNLRGFSKVTRDISGRKMVEDALRFSEARYRALFRDNPTMIVTLDTEWTMLSVNPSCASQLGYTIDELEGQSVLKLFHEDDRPAVAEQLHACLRNPDQVHRWQFRKIRKDGEVLWVEEIAQAVHDLNGTLNVLVVCQDVTERKRVEEALIRSEQKFSLAFQATPTVLVIASLEDGRYMEVNEAFERVMGYRRDEVIGRSSLELHIWQKPEDRAMVLRMLAAGKKVRELEIGFRSKPGTFIVGLYSAEIIEIGTQRCLLSLVNDITARKRAEEEVEILNTNLAARAFELETANRELEAFSYSVSHDLRKPLTVINGYCQIIQESCGNNLNAQCQGYLQEINDGTLSMNQLIDALLNFSRLAHIEPRRETIDLSAMAHEVAEELKLVEPGRRVTFLITDGVSADGDAGLLRVVLDNLLGNAWKYTGTRDEGIIEFGTTKVDGKPACFVRDNGAGFDMADADKLFAPFQRLPGTDEFRGHGIGLATVERIIQRHGGRVWAKGEPGKGATFYFTLST</sequence>
<dbReference type="InterPro" id="IPR013767">
    <property type="entry name" value="PAS_fold"/>
</dbReference>
<dbReference type="InterPro" id="IPR001610">
    <property type="entry name" value="PAC"/>
</dbReference>
<dbReference type="GO" id="GO:0016020">
    <property type="term" value="C:membrane"/>
    <property type="evidence" value="ECO:0007669"/>
    <property type="project" value="UniProtKB-SubCell"/>
</dbReference>
<dbReference type="AlphaFoldDB" id="A5G6W6"/>
<dbReference type="GO" id="GO:0006355">
    <property type="term" value="P:regulation of DNA-templated transcription"/>
    <property type="evidence" value="ECO:0007669"/>
    <property type="project" value="InterPro"/>
</dbReference>
<dbReference type="NCBIfam" id="TIGR00229">
    <property type="entry name" value="sensory_box"/>
    <property type="match status" value="4"/>
</dbReference>
<dbReference type="InterPro" id="IPR005467">
    <property type="entry name" value="His_kinase_dom"/>
</dbReference>
<feature type="domain" description="PAC" evidence="9">
    <location>
        <begin position="109"/>
        <end position="159"/>
    </location>
</feature>
<evidence type="ECO:0000259" key="8">
    <source>
        <dbReference type="PROSITE" id="PS50112"/>
    </source>
</evidence>